<reference evidence="2" key="1">
    <citation type="journal article" date="2020" name="Stud. Mycol.">
        <title>101 Dothideomycetes genomes: a test case for predicting lifestyles and emergence of pathogens.</title>
        <authorList>
            <person name="Haridas S."/>
            <person name="Albert R."/>
            <person name="Binder M."/>
            <person name="Bloem J."/>
            <person name="Labutti K."/>
            <person name="Salamov A."/>
            <person name="Andreopoulos B."/>
            <person name="Baker S."/>
            <person name="Barry K."/>
            <person name="Bills G."/>
            <person name="Bluhm B."/>
            <person name="Cannon C."/>
            <person name="Castanera R."/>
            <person name="Culley D."/>
            <person name="Daum C."/>
            <person name="Ezra D."/>
            <person name="Gonzalez J."/>
            <person name="Henrissat B."/>
            <person name="Kuo A."/>
            <person name="Liang C."/>
            <person name="Lipzen A."/>
            <person name="Lutzoni F."/>
            <person name="Magnuson J."/>
            <person name="Mondo S."/>
            <person name="Nolan M."/>
            <person name="Ohm R."/>
            <person name="Pangilinan J."/>
            <person name="Park H.-J."/>
            <person name="Ramirez L."/>
            <person name="Alfaro M."/>
            <person name="Sun H."/>
            <person name="Tritt A."/>
            <person name="Yoshinaga Y."/>
            <person name="Zwiers L.-H."/>
            <person name="Turgeon B."/>
            <person name="Goodwin S."/>
            <person name="Spatafora J."/>
            <person name="Crous P."/>
            <person name="Grigoriev I."/>
        </authorList>
    </citation>
    <scope>NUCLEOTIDE SEQUENCE</scope>
    <source>
        <strain evidence="2">CBS 379.55</strain>
    </source>
</reference>
<sequence length="407" mass="45108">MPRKSLKVVPAPRNSSKRAAPEKPAPTRQSKRARATPAKLSYKELESDDDVTDAGAKSEEKLTESIASDYEEQGNGDDSSEPEEEEQSSDEDAKPTKVTPRRRPEQDSDADLWKPGAKLAPGTQVIIKKPKAREAGETPYEDHTIHPNTMLFLKDLAANNERKWLRVHDPDYRAALNDFTTFLEVLSEKVAEADDTIPELPIKDIIFRIYRDVRFSKDQTPYKTYFSAAWSRTGRKGPYAAYYVQIKPEGGSFVGGGLWCPDARPLSLLRRDIDRKPHKIKAVLTNSAIRKDFLGGVADDAKQAVRAFVNLPENKSNALKKNPKGYDKEHADIELLRLKNFTLGTKLSDDEVVGSRGLERIAGLIASMVPFITYLNSIVMPDEAESSGSSEQESGGDDSAEEDGGDA</sequence>
<name>A0A6A6JMA9_WESOR</name>
<evidence type="ECO:0000256" key="1">
    <source>
        <dbReference type="SAM" id="MobiDB-lite"/>
    </source>
</evidence>
<dbReference type="Pfam" id="PF09365">
    <property type="entry name" value="DUF2461"/>
    <property type="match status" value="1"/>
</dbReference>
<evidence type="ECO:0000313" key="3">
    <source>
        <dbReference type="Proteomes" id="UP000800097"/>
    </source>
</evidence>
<gene>
    <name evidence="2" type="ORF">EI97DRAFT_396570</name>
</gene>
<dbReference type="NCBIfam" id="TIGR02453">
    <property type="entry name" value="TIGR02453 family protein"/>
    <property type="match status" value="1"/>
</dbReference>
<dbReference type="GeneID" id="54549516"/>
<dbReference type="InterPro" id="IPR012808">
    <property type="entry name" value="CHP02453"/>
</dbReference>
<dbReference type="RefSeq" id="XP_033655171.1">
    <property type="nucleotide sequence ID" value="XM_033796341.1"/>
</dbReference>
<proteinExistence type="predicted"/>
<accession>A0A6A6JMA9</accession>
<protein>
    <submittedName>
        <fullName evidence="2">Uncharacterized protein</fullName>
    </submittedName>
</protein>
<feature type="region of interest" description="Disordered" evidence="1">
    <location>
        <begin position="382"/>
        <end position="407"/>
    </location>
</feature>
<dbReference type="PANTHER" id="PTHR36452">
    <property type="entry name" value="CHROMOSOME 12, WHOLE GENOME SHOTGUN SEQUENCE"/>
    <property type="match status" value="1"/>
</dbReference>
<dbReference type="PANTHER" id="PTHR36452:SF1">
    <property type="entry name" value="DUF2461 DOMAIN-CONTAINING PROTEIN"/>
    <property type="match status" value="1"/>
</dbReference>
<feature type="region of interest" description="Disordered" evidence="1">
    <location>
        <begin position="1"/>
        <end position="119"/>
    </location>
</feature>
<dbReference type="EMBL" id="ML986490">
    <property type="protein sequence ID" value="KAF2277632.1"/>
    <property type="molecule type" value="Genomic_DNA"/>
</dbReference>
<feature type="compositionally biased region" description="Acidic residues" evidence="1">
    <location>
        <begin position="69"/>
        <end position="90"/>
    </location>
</feature>
<keyword evidence="3" id="KW-1185">Reference proteome</keyword>
<feature type="compositionally biased region" description="Acidic residues" evidence="1">
    <location>
        <begin position="394"/>
        <end position="407"/>
    </location>
</feature>
<dbReference type="Proteomes" id="UP000800097">
    <property type="component" value="Unassembled WGS sequence"/>
</dbReference>
<evidence type="ECO:0000313" key="2">
    <source>
        <dbReference type="EMBL" id="KAF2277632.1"/>
    </source>
</evidence>
<organism evidence="2 3">
    <name type="scientific">Westerdykella ornata</name>
    <dbReference type="NCBI Taxonomy" id="318751"/>
    <lineage>
        <taxon>Eukaryota</taxon>
        <taxon>Fungi</taxon>
        <taxon>Dikarya</taxon>
        <taxon>Ascomycota</taxon>
        <taxon>Pezizomycotina</taxon>
        <taxon>Dothideomycetes</taxon>
        <taxon>Pleosporomycetidae</taxon>
        <taxon>Pleosporales</taxon>
        <taxon>Sporormiaceae</taxon>
        <taxon>Westerdykella</taxon>
    </lineage>
</organism>
<dbReference type="OrthoDB" id="2537769at2759"/>
<dbReference type="AlphaFoldDB" id="A0A6A6JMA9"/>